<feature type="transmembrane region" description="Helical" evidence="1">
    <location>
        <begin position="42"/>
        <end position="65"/>
    </location>
</feature>
<gene>
    <name evidence="2" type="ORF">CJD38_16180</name>
</gene>
<dbReference type="Pfam" id="PF14248">
    <property type="entry name" value="DUF4345"/>
    <property type="match status" value="1"/>
</dbReference>
<evidence type="ECO:0008006" key="4">
    <source>
        <dbReference type="Google" id="ProtNLM"/>
    </source>
</evidence>
<evidence type="ECO:0000256" key="1">
    <source>
        <dbReference type="SAM" id="Phobius"/>
    </source>
</evidence>
<dbReference type="InterPro" id="IPR025597">
    <property type="entry name" value="DUF4345"/>
</dbReference>
<name>A0A2T5MBY4_9GAMM</name>
<dbReference type="Proteomes" id="UP000244248">
    <property type="component" value="Unassembled WGS sequence"/>
</dbReference>
<evidence type="ECO:0000313" key="3">
    <source>
        <dbReference type="Proteomes" id="UP000244248"/>
    </source>
</evidence>
<feature type="transmembrane region" description="Helical" evidence="1">
    <location>
        <begin position="99"/>
        <end position="119"/>
    </location>
</feature>
<keyword evidence="3" id="KW-1185">Reference proteome</keyword>
<dbReference type="AlphaFoldDB" id="A0A2T5MBY4"/>
<dbReference type="OrthoDB" id="8962335at2"/>
<dbReference type="RefSeq" id="WP_107941430.1">
    <property type="nucleotide sequence ID" value="NZ_QANS01000007.1"/>
</dbReference>
<feature type="transmembrane region" description="Helical" evidence="1">
    <location>
        <begin position="72"/>
        <end position="93"/>
    </location>
</feature>
<reference evidence="2 3" key="1">
    <citation type="submission" date="2018-04" db="EMBL/GenBank/DDBJ databases">
        <title>Novel species isolated from glacier.</title>
        <authorList>
            <person name="Liu Q."/>
            <person name="Xin Y.-H."/>
        </authorList>
    </citation>
    <scope>NUCLEOTIDE SEQUENCE [LARGE SCALE GENOMIC DNA]</scope>
    <source>
        <strain evidence="2 3">GT1R17</strain>
    </source>
</reference>
<accession>A0A2T5MBY4</accession>
<organism evidence="2 3">
    <name type="scientific">Stenotrophobium rhamnosiphilum</name>
    <dbReference type="NCBI Taxonomy" id="2029166"/>
    <lineage>
        <taxon>Bacteria</taxon>
        <taxon>Pseudomonadati</taxon>
        <taxon>Pseudomonadota</taxon>
        <taxon>Gammaproteobacteria</taxon>
        <taxon>Nevskiales</taxon>
        <taxon>Nevskiaceae</taxon>
        <taxon>Stenotrophobium</taxon>
    </lineage>
</organism>
<proteinExistence type="predicted"/>
<keyword evidence="1" id="KW-0472">Membrane</keyword>
<evidence type="ECO:0000313" key="2">
    <source>
        <dbReference type="EMBL" id="PTU30084.1"/>
    </source>
</evidence>
<comment type="caution">
    <text evidence="2">The sequence shown here is derived from an EMBL/GenBank/DDBJ whole genome shotgun (WGS) entry which is preliminary data.</text>
</comment>
<protein>
    <recommendedName>
        <fullName evidence="4">DUF4345 domain-containing protein</fullName>
    </recommendedName>
</protein>
<sequence>MFFYLVITGALFLIVGLRALFRPVEAIAVPYSLSAKSIDAKNYLRSGAGGVAIAAGAVMVASAFIPSLTLAGVLISMTILGGLVFGRVVSLLLDGNPGITPWISGFFELLGFLSGAYWLQFYLS</sequence>
<dbReference type="EMBL" id="QANS01000007">
    <property type="protein sequence ID" value="PTU30084.1"/>
    <property type="molecule type" value="Genomic_DNA"/>
</dbReference>
<keyword evidence="1" id="KW-0812">Transmembrane</keyword>
<keyword evidence="1" id="KW-1133">Transmembrane helix</keyword>